<feature type="transmembrane region" description="Helical" evidence="3">
    <location>
        <begin position="159"/>
        <end position="186"/>
    </location>
</feature>
<comment type="caution">
    <text evidence="4">The sequence shown here is derived from an EMBL/GenBank/DDBJ whole genome shotgun (WGS) entry which is preliminary data.</text>
</comment>
<sequence length="282" mass="29014">MSGARSLAKRDTPGTAVVWAGVALVAVAVGAGALTAGVGPGVAGPWLLPTAVVVAWECVFLARRTGLNRAPEADPAASTPRRTGLGVANAVTLFRGLLYAAVAGFLLTGRLPGPWAWAPALLYGAGAALDAVDGAVARGPGRRTVLGEKLDMGVDTLGFLVAPLVGVAWGRIPVWYLALSAARYLFKLGRWRRERRGLPVHDLPESRVRRPLAGLQMAFIAVALAPVLPSFVVAVLAAVVVTPSLVVFVRDYLVVAGHLGGEEDADVPPATTTNDAGPSGGE</sequence>
<keyword evidence="3" id="KW-1133">Transmembrane helix</keyword>
<keyword evidence="3" id="KW-0812">Transmembrane</keyword>
<feature type="transmembrane region" description="Helical" evidence="3">
    <location>
        <begin position="217"/>
        <end position="241"/>
    </location>
</feature>
<reference evidence="4 5" key="1">
    <citation type="journal article" date="2019" name="Int. J. Syst. Evol. Microbiol.">
        <title>The Global Catalogue of Microorganisms (GCM) 10K type strain sequencing project: providing services to taxonomists for standard genome sequencing and annotation.</title>
        <authorList>
            <consortium name="The Broad Institute Genomics Platform"/>
            <consortium name="The Broad Institute Genome Sequencing Center for Infectious Disease"/>
            <person name="Wu L."/>
            <person name="Ma J."/>
        </authorList>
    </citation>
    <scope>NUCLEOTIDE SEQUENCE [LARGE SCALE GENOMIC DNA]</scope>
    <source>
        <strain evidence="4 5">DT55</strain>
    </source>
</reference>
<keyword evidence="3" id="KW-0472">Membrane</keyword>
<dbReference type="InterPro" id="IPR043130">
    <property type="entry name" value="CDP-OH_PTrfase_TM_dom"/>
</dbReference>
<name>A0ABD5X100_9EURY</name>
<dbReference type="GeneID" id="79270917"/>
<dbReference type="Gene3D" id="1.20.120.1760">
    <property type="match status" value="1"/>
</dbReference>
<comment type="similarity">
    <text evidence="2">Belongs to the CDP-alcohol phosphatidyltransferase class-I family.</text>
</comment>
<gene>
    <name evidence="4" type="ORF">ACFQKD_12690</name>
</gene>
<keyword evidence="5" id="KW-1185">Reference proteome</keyword>
<protein>
    <submittedName>
        <fullName evidence="4">CDP-alcohol phosphatidyltransferase family protein</fullName>
        <ecNumber evidence="4">2.7.8.-</ecNumber>
    </submittedName>
</protein>
<proteinExistence type="inferred from homology"/>
<dbReference type="EC" id="2.7.8.-" evidence="4"/>
<evidence type="ECO:0000256" key="2">
    <source>
        <dbReference type="RuleBase" id="RU003750"/>
    </source>
</evidence>
<accession>A0ABD5X100</accession>
<evidence type="ECO:0000256" key="1">
    <source>
        <dbReference type="ARBA" id="ARBA00022679"/>
    </source>
</evidence>
<dbReference type="Proteomes" id="UP001596388">
    <property type="component" value="Unassembled WGS sequence"/>
</dbReference>
<evidence type="ECO:0000313" key="4">
    <source>
        <dbReference type="EMBL" id="MFC7098160.1"/>
    </source>
</evidence>
<evidence type="ECO:0000256" key="3">
    <source>
        <dbReference type="SAM" id="Phobius"/>
    </source>
</evidence>
<dbReference type="InterPro" id="IPR048254">
    <property type="entry name" value="CDP_ALCOHOL_P_TRANSF_CS"/>
</dbReference>
<feature type="transmembrane region" description="Helical" evidence="3">
    <location>
        <begin position="83"/>
        <end position="107"/>
    </location>
</feature>
<feature type="transmembrane region" description="Helical" evidence="3">
    <location>
        <begin position="16"/>
        <end position="37"/>
    </location>
</feature>
<dbReference type="Pfam" id="PF01066">
    <property type="entry name" value="CDP-OH_P_transf"/>
    <property type="match status" value="1"/>
</dbReference>
<dbReference type="PROSITE" id="PS00379">
    <property type="entry name" value="CDP_ALCOHOL_P_TRANSF"/>
    <property type="match status" value="1"/>
</dbReference>
<dbReference type="GO" id="GO:0016740">
    <property type="term" value="F:transferase activity"/>
    <property type="evidence" value="ECO:0007669"/>
    <property type="project" value="UniProtKB-KW"/>
</dbReference>
<feature type="transmembrane region" description="Helical" evidence="3">
    <location>
        <begin position="43"/>
        <end position="62"/>
    </location>
</feature>
<dbReference type="AlphaFoldDB" id="A0ABD5X100"/>
<dbReference type="InterPro" id="IPR000462">
    <property type="entry name" value="CDP-OH_P_trans"/>
</dbReference>
<dbReference type="EMBL" id="JBHTAG010000003">
    <property type="protein sequence ID" value="MFC7098160.1"/>
    <property type="molecule type" value="Genomic_DNA"/>
</dbReference>
<evidence type="ECO:0000313" key="5">
    <source>
        <dbReference type="Proteomes" id="UP001596388"/>
    </source>
</evidence>
<keyword evidence="1 2" id="KW-0808">Transferase</keyword>
<organism evidence="4 5">
    <name type="scientific">Halobaculum marinum</name>
    <dbReference type="NCBI Taxonomy" id="3031996"/>
    <lineage>
        <taxon>Archaea</taxon>
        <taxon>Methanobacteriati</taxon>
        <taxon>Methanobacteriota</taxon>
        <taxon>Stenosarchaea group</taxon>
        <taxon>Halobacteria</taxon>
        <taxon>Halobacteriales</taxon>
        <taxon>Haloferacaceae</taxon>
        <taxon>Halobaculum</taxon>
    </lineage>
</organism>
<dbReference type="RefSeq" id="WP_276237342.1">
    <property type="nucleotide sequence ID" value="NZ_CP119989.1"/>
</dbReference>